<gene>
    <name evidence="2" type="ORF">MNB_SV-9-753</name>
</gene>
<organism evidence="2">
    <name type="scientific">hydrothermal vent metagenome</name>
    <dbReference type="NCBI Taxonomy" id="652676"/>
    <lineage>
        <taxon>unclassified sequences</taxon>
        <taxon>metagenomes</taxon>
        <taxon>ecological metagenomes</taxon>
    </lineage>
</organism>
<dbReference type="Gene3D" id="1.10.287.110">
    <property type="entry name" value="DnaJ domain"/>
    <property type="match status" value="1"/>
</dbReference>
<reference evidence="2" key="1">
    <citation type="submission" date="2016-10" db="EMBL/GenBank/DDBJ databases">
        <authorList>
            <person name="de Groot N.N."/>
        </authorList>
    </citation>
    <scope>NUCLEOTIDE SEQUENCE</scope>
</reference>
<dbReference type="InterPro" id="IPR001623">
    <property type="entry name" value="DnaJ_domain"/>
</dbReference>
<dbReference type="EMBL" id="FPHG01000035">
    <property type="protein sequence ID" value="SFV58270.1"/>
    <property type="molecule type" value="Genomic_DNA"/>
</dbReference>
<dbReference type="PROSITE" id="PS50076">
    <property type="entry name" value="DNAJ_2"/>
    <property type="match status" value="1"/>
</dbReference>
<dbReference type="PRINTS" id="PR00625">
    <property type="entry name" value="JDOMAIN"/>
</dbReference>
<evidence type="ECO:0000259" key="1">
    <source>
        <dbReference type="PROSITE" id="PS50076"/>
    </source>
</evidence>
<dbReference type="AlphaFoldDB" id="A0A1W1BXE1"/>
<accession>A0A1W1BXE1</accession>
<proteinExistence type="predicted"/>
<dbReference type="CDD" id="cd06257">
    <property type="entry name" value="DnaJ"/>
    <property type="match status" value="1"/>
</dbReference>
<name>A0A1W1BXE1_9ZZZZ</name>
<dbReference type="Gene3D" id="1.10.3680.10">
    <property type="entry name" value="TerB-like"/>
    <property type="match status" value="1"/>
</dbReference>
<dbReference type="Pfam" id="PF00226">
    <property type="entry name" value="DnaJ"/>
    <property type="match status" value="1"/>
</dbReference>
<dbReference type="SMART" id="SM00271">
    <property type="entry name" value="DnaJ"/>
    <property type="match status" value="1"/>
</dbReference>
<dbReference type="SUPFAM" id="SSF46565">
    <property type="entry name" value="Chaperone J-domain"/>
    <property type="match status" value="1"/>
</dbReference>
<evidence type="ECO:0000313" key="2">
    <source>
        <dbReference type="EMBL" id="SFV58270.1"/>
    </source>
</evidence>
<feature type="domain" description="J" evidence="1">
    <location>
        <begin position="235"/>
        <end position="300"/>
    </location>
</feature>
<protein>
    <submittedName>
        <fullName evidence="2">DnaJ-like protein DjlA</fullName>
    </submittedName>
</protein>
<sequence length="300" mass="35528">MFDFWNNEAQDYRCKYCDKINDVDNIYCIYCGELMPTKEEIKLSQQEAKKFRKCKCQHCGYKNNCNDKFCMKCGKELNGTMSDEELYNHVIVSLDGIVIALLAKIAKMGGRIGKKEVSFFQNSFIVFARKRSQTEQVINIYAKILDNEKRNLANIDTLSRKISNMKIMRDLKIEIIRLFVELAFIDDNYQPKQEKIILKIVKSLGIDMVIYRNIRNEFDPEDITRDKDRELTIEDCYKILNITPRDPFNVIKRNYRKLVRQYHYDSLISKDLPDDMLAFAEEKLKLINTSYDIIKHKQEK</sequence>
<dbReference type="InterPro" id="IPR029024">
    <property type="entry name" value="TerB-like"/>
</dbReference>
<dbReference type="InterPro" id="IPR036869">
    <property type="entry name" value="J_dom_sf"/>
</dbReference>